<dbReference type="PROSITE" id="PS50928">
    <property type="entry name" value="ABC_TM1"/>
    <property type="match status" value="1"/>
</dbReference>
<evidence type="ECO:0000256" key="6">
    <source>
        <dbReference type="ARBA" id="ARBA00022505"/>
    </source>
</evidence>
<keyword evidence="8 11" id="KW-0812">Transmembrane</keyword>
<comment type="similarity">
    <text evidence="3 12">Belongs to the binding-protein-dependent transport system permease family. CysTW subfamily.</text>
</comment>
<accession>A0A6C1BAS9</accession>
<feature type="transmembrane region" description="Helical" evidence="11">
    <location>
        <begin position="147"/>
        <end position="168"/>
    </location>
</feature>
<gene>
    <name evidence="14" type="primary">modB</name>
    <name evidence="14" type="ORF">G3580_18875</name>
</gene>
<dbReference type="InterPro" id="IPR011867">
    <property type="entry name" value="ModB_ABC"/>
</dbReference>
<feature type="transmembrane region" description="Helical" evidence="11">
    <location>
        <begin position="86"/>
        <end position="106"/>
    </location>
</feature>
<dbReference type="PANTHER" id="PTHR30183:SF8">
    <property type="entry name" value="MOLYBDENUM TRANSPORT SYSTEM PERMEASE"/>
    <property type="match status" value="1"/>
</dbReference>
<keyword evidence="5" id="KW-1003">Cell membrane</keyword>
<keyword evidence="7 12" id="KW-0997">Cell inner membrane</keyword>
<dbReference type="AlphaFoldDB" id="A0A6C1BAS9"/>
<evidence type="ECO:0000256" key="2">
    <source>
        <dbReference type="ARBA" id="ARBA00004429"/>
    </source>
</evidence>
<comment type="function">
    <text evidence="1 12">Part of the binding-protein-dependent transport system for molybdenum; probably responsible for the translocation of the substrate across the membrane.</text>
</comment>
<evidence type="ECO:0000256" key="7">
    <source>
        <dbReference type="ARBA" id="ARBA00022519"/>
    </source>
</evidence>
<keyword evidence="10 11" id="KW-0472">Membrane</keyword>
<keyword evidence="4 11" id="KW-0813">Transport</keyword>
<keyword evidence="9 11" id="KW-1133">Transmembrane helix</keyword>
<dbReference type="Pfam" id="PF00528">
    <property type="entry name" value="BPD_transp_1"/>
    <property type="match status" value="1"/>
</dbReference>
<evidence type="ECO:0000256" key="12">
    <source>
        <dbReference type="RuleBase" id="RU365097"/>
    </source>
</evidence>
<dbReference type="GO" id="GO:0015098">
    <property type="term" value="F:molybdate ion transmembrane transporter activity"/>
    <property type="evidence" value="ECO:0007669"/>
    <property type="project" value="UniProtKB-UniRule"/>
</dbReference>
<reference evidence="14 15" key="1">
    <citation type="submission" date="2020-02" db="EMBL/GenBank/DDBJ databases">
        <title>Nitrogenibacter mangrovi gen. nov., sp. nov. isolated from mangrove sediment, a denitrifying betaproteobacterium.</title>
        <authorList>
            <person name="Liao H."/>
            <person name="Tian Y."/>
        </authorList>
    </citation>
    <scope>NUCLEOTIDE SEQUENCE [LARGE SCALE GENOMIC DNA]</scope>
    <source>
        <strain evidence="14 15">M9-3-2</strain>
    </source>
</reference>
<dbReference type="InterPro" id="IPR000515">
    <property type="entry name" value="MetI-like"/>
</dbReference>
<dbReference type="KEGG" id="azq:G3580_18875"/>
<protein>
    <recommendedName>
        <fullName evidence="12">Molybdenum transport system permease</fullName>
    </recommendedName>
</protein>
<evidence type="ECO:0000256" key="8">
    <source>
        <dbReference type="ARBA" id="ARBA00022692"/>
    </source>
</evidence>
<dbReference type="EMBL" id="CP048836">
    <property type="protein sequence ID" value="QID19500.1"/>
    <property type="molecule type" value="Genomic_DNA"/>
</dbReference>
<evidence type="ECO:0000256" key="5">
    <source>
        <dbReference type="ARBA" id="ARBA00022475"/>
    </source>
</evidence>
<evidence type="ECO:0000256" key="4">
    <source>
        <dbReference type="ARBA" id="ARBA00022448"/>
    </source>
</evidence>
<evidence type="ECO:0000313" key="14">
    <source>
        <dbReference type="EMBL" id="QID19500.1"/>
    </source>
</evidence>
<proteinExistence type="inferred from homology"/>
<comment type="subcellular location">
    <subcellularLocation>
        <location evidence="2 12">Cell inner membrane</location>
        <topology evidence="2 12">Multi-pass membrane protein</topology>
    </subcellularLocation>
    <subcellularLocation>
        <location evidence="11">Cell membrane</location>
        <topology evidence="11">Multi-pass membrane protein</topology>
    </subcellularLocation>
</comment>
<keyword evidence="15" id="KW-1185">Reference proteome</keyword>
<dbReference type="PANTHER" id="PTHR30183">
    <property type="entry name" value="MOLYBDENUM TRANSPORT SYSTEM PERMEASE PROTEIN MODB"/>
    <property type="match status" value="1"/>
</dbReference>
<feature type="transmembrane region" description="Helical" evidence="11">
    <location>
        <begin position="44"/>
        <end position="66"/>
    </location>
</feature>
<sequence>MHADDLAAIWLTLKLATVVTVLLLIVGTPIAWWLARTRSIFKGAIGAVVALPLVLPPTVLGFYLLITLGPHGPVGRLTESLGLGVLPFTFPGLVVASVIYSLPFVVQPIQNAFEAIGERPLEAAATLRAGPWDAFWSVAVPLARPGFITGAILGFAHTVGEFGVVLMIGGNIPEKTRVVSVQIYDHVEALEYAQAHWLAGAMVVFSFLVLMALYTLNRGRPR</sequence>
<organism evidence="14 15">
    <name type="scientific">Nitrogeniibacter mangrovi</name>
    <dbReference type="NCBI Taxonomy" id="2016596"/>
    <lineage>
        <taxon>Bacteria</taxon>
        <taxon>Pseudomonadati</taxon>
        <taxon>Pseudomonadota</taxon>
        <taxon>Betaproteobacteria</taxon>
        <taxon>Rhodocyclales</taxon>
        <taxon>Zoogloeaceae</taxon>
        <taxon>Nitrogeniibacter</taxon>
    </lineage>
</organism>
<evidence type="ECO:0000256" key="9">
    <source>
        <dbReference type="ARBA" id="ARBA00022989"/>
    </source>
</evidence>
<evidence type="ECO:0000256" key="10">
    <source>
        <dbReference type="ARBA" id="ARBA00023136"/>
    </source>
</evidence>
<evidence type="ECO:0000256" key="11">
    <source>
        <dbReference type="RuleBase" id="RU363032"/>
    </source>
</evidence>
<dbReference type="GO" id="GO:0005886">
    <property type="term" value="C:plasma membrane"/>
    <property type="evidence" value="ECO:0007669"/>
    <property type="project" value="UniProtKB-SubCell"/>
</dbReference>
<dbReference type="Proteomes" id="UP000501991">
    <property type="component" value="Chromosome"/>
</dbReference>
<feature type="transmembrane region" description="Helical" evidence="11">
    <location>
        <begin position="195"/>
        <end position="216"/>
    </location>
</feature>
<keyword evidence="6 12" id="KW-0500">Molybdenum</keyword>
<name>A0A6C1BAS9_9RHOO</name>
<dbReference type="Gene3D" id="1.10.3720.10">
    <property type="entry name" value="MetI-like"/>
    <property type="match status" value="1"/>
</dbReference>
<dbReference type="NCBIfam" id="TIGR02141">
    <property type="entry name" value="modB_ABC"/>
    <property type="match status" value="1"/>
</dbReference>
<feature type="domain" description="ABC transmembrane type-1" evidence="13">
    <location>
        <begin position="9"/>
        <end position="217"/>
    </location>
</feature>
<dbReference type="RefSeq" id="WP_173768168.1">
    <property type="nucleotide sequence ID" value="NZ_CP048836.1"/>
</dbReference>
<evidence type="ECO:0000256" key="3">
    <source>
        <dbReference type="ARBA" id="ARBA00007069"/>
    </source>
</evidence>
<dbReference type="CDD" id="cd06261">
    <property type="entry name" value="TM_PBP2"/>
    <property type="match status" value="1"/>
</dbReference>
<evidence type="ECO:0000313" key="15">
    <source>
        <dbReference type="Proteomes" id="UP000501991"/>
    </source>
</evidence>
<feature type="transmembrane region" description="Helical" evidence="11">
    <location>
        <begin position="6"/>
        <end position="32"/>
    </location>
</feature>
<dbReference type="InterPro" id="IPR035906">
    <property type="entry name" value="MetI-like_sf"/>
</dbReference>
<dbReference type="SUPFAM" id="SSF161098">
    <property type="entry name" value="MetI-like"/>
    <property type="match status" value="1"/>
</dbReference>
<evidence type="ECO:0000256" key="1">
    <source>
        <dbReference type="ARBA" id="ARBA00002949"/>
    </source>
</evidence>
<dbReference type="FunFam" id="1.10.3720.10:FF:000054">
    <property type="entry name" value="Molybdenum transport system permease"/>
    <property type="match status" value="1"/>
</dbReference>
<evidence type="ECO:0000259" key="13">
    <source>
        <dbReference type="PROSITE" id="PS50928"/>
    </source>
</evidence>